<organism evidence="4 5">
    <name type="scientific">Cichlidogyrus casuarinus</name>
    <dbReference type="NCBI Taxonomy" id="1844966"/>
    <lineage>
        <taxon>Eukaryota</taxon>
        <taxon>Metazoa</taxon>
        <taxon>Spiralia</taxon>
        <taxon>Lophotrochozoa</taxon>
        <taxon>Platyhelminthes</taxon>
        <taxon>Monogenea</taxon>
        <taxon>Monopisthocotylea</taxon>
        <taxon>Dactylogyridea</taxon>
        <taxon>Ancyrocephalidae</taxon>
        <taxon>Cichlidogyrus</taxon>
    </lineage>
</organism>
<dbReference type="Pfam" id="PF07707">
    <property type="entry name" value="BACK"/>
    <property type="match status" value="1"/>
</dbReference>
<dbReference type="Gene3D" id="2.120.10.80">
    <property type="entry name" value="Kelch-type beta propeller"/>
    <property type="match status" value="2"/>
</dbReference>
<evidence type="ECO:0000256" key="1">
    <source>
        <dbReference type="ARBA" id="ARBA00022441"/>
    </source>
</evidence>
<evidence type="ECO:0000256" key="2">
    <source>
        <dbReference type="ARBA" id="ARBA00022737"/>
    </source>
</evidence>
<sequence>MNWEEETKSFKSLLDAFPCQDLLRFGDEIMINGVKTGLKVCRYTLGTQNKLFMQYFKDSYDRKTKGQAKTILLSCEDKKYLKYFAFIIHFSHMKSCKLTLTEGVDSKINGDHIESSLDEAFLVANIFQNTILKNACLSFLREQLCTTNCVDLLQIFEDSQEHQGSALTKDFIMSYFPLIEPSYFAPIDEKLLTSLLQSERLNVNSEIQVVKAIEAWSQSNHVESTSNKEVILKRLLSACVRYNYGLDETTKAEIDRLRDSLSISFRKGPRIKTDLSSFVEDRWTRDFREWLAVRSSRKRKHSNNSSNKVDPLAQSFRLPHEAILVLGGFYSGLPTSTIYVLNSKKMSWHCEPRALSLHKPLMGHSVCLVANRFIYVSGGEDSQYQVWQEVFVMDLKNPQNGWSKCPLMYEKRRNHVFVHDDKTNRLIVAGGNNGRRVVGYVEALCLDDDERNSCWSDLPTLQIARGGACGAIIDRKLYVCGGYTDQSMENITSSVEVLNLDSSIEWTSIKPMTQERYFSCCLAIQGYLFVLGGGSSATVDQRMATLNEQVGSTVERYNPLTNSWELMPYMGERADFSACFFEGHIWCLGGGVDHVQLAKVEKWKPFLENVPVGDRPVSQMGSWIPQLDLPFPMWGHQCISIKGLDLIGNLFDKNSCNYFTDQDLFSPTRLADVRLQNGNWNLVVQKPT</sequence>
<protein>
    <recommendedName>
        <fullName evidence="3">BACK domain-containing protein</fullName>
    </recommendedName>
</protein>
<dbReference type="AlphaFoldDB" id="A0ABD2QL24"/>
<dbReference type="PANTHER" id="PTHR45632:SF3">
    <property type="entry name" value="KELCH-LIKE PROTEIN 32"/>
    <property type="match status" value="1"/>
</dbReference>
<keyword evidence="1" id="KW-0880">Kelch repeat</keyword>
<dbReference type="Proteomes" id="UP001626550">
    <property type="component" value="Unassembled WGS sequence"/>
</dbReference>
<dbReference type="InterPro" id="IPR006652">
    <property type="entry name" value="Kelch_1"/>
</dbReference>
<feature type="domain" description="BACK" evidence="3">
    <location>
        <begin position="157"/>
        <end position="234"/>
    </location>
</feature>
<dbReference type="PANTHER" id="PTHR45632">
    <property type="entry name" value="LD33804P"/>
    <property type="match status" value="1"/>
</dbReference>
<proteinExistence type="predicted"/>
<keyword evidence="2" id="KW-0677">Repeat</keyword>
<accession>A0ABD2QL24</accession>
<dbReference type="SUPFAM" id="SSF117281">
    <property type="entry name" value="Kelch motif"/>
    <property type="match status" value="1"/>
</dbReference>
<name>A0ABD2QL24_9PLAT</name>
<gene>
    <name evidence="4" type="ORF">Ciccas_001108</name>
</gene>
<evidence type="ECO:0000313" key="5">
    <source>
        <dbReference type="Proteomes" id="UP001626550"/>
    </source>
</evidence>
<dbReference type="EMBL" id="JBJKFK010000068">
    <property type="protein sequence ID" value="KAL3320222.1"/>
    <property type="molecule type" value="Genomic_DNA"/>
</dbReference>
<evidence type="ECO:0000259" key="3">
    <source>
        <dbReference type="Pfam" id="PF07707"/>
    </source>
</evidence>
<evidence type="ECO:0000313" key="4">
    <source>
        <dbReference type="EMBL" id="KAL3320222.1"/>
    </source>
</evidence>
<dbReference type="Pfam" id="PF24681">
    <property type="entry name" value="Kelch_KLHDC2_KLHL20_DRC7"/>
    <property type="match status" value="1"/>
</dbReference>
<reference evidence="4 5" key="1">
    <citation type="submission" date="2024-11" db="EMBL/GenBank/DDBJ databases">
        <title>Adaptive evolution of stress response genes in parasites aligns with host niche diversity.</title>
        <authorList>
            <person name="Hahn C."/>
            <person name="Resl P."/>
        </authorList>
    </citation>
    <scope>NUCLEOTIDE SEQUENCE [LARGE SCALE GENOMIC DNA]</scope>
    <source>
        <strain evidence="4">EGGRZ-B1_66</strain>
        <tissue evidence="4">Body</tissue>
    </source>
</reference>
<dbReference type="SMART" id="SM00612">
    <property type="entry name" value="Kelch"/>
    <property type="match status" value="4"/>
</dbReference>
<dbReference type="Gene3D" id="1.25.40.420">
    <property type="match status" value="1"/>
</dbReference>
<dbReference type="InterPro" id="IPR011705">
    <property type="entry name" value="BACK"/>
</dbReference>
<keyword evidence="5" id="KW-1185">Reference proteome</keyword>
<dbReference type="InterPro" id="IPR015915">
    <property type="entry name" value="Kelch-typ_b-propeller"/>
</dbReference>
<comment type="caution">
    <text evidence="4">The sequence shown here is derived from an EMBL/GenBank/DDBJ whole genome shotgun (WGS) entry which is preliminary data.</text>
</comment>